<dbReference type="EMBL" id="JAHQIW010002381">
    <property type="protein sequence ID" value="KAJ1355192.1"/>
    <property type="molecule type" value="Genomic_DNA"/>
</dbReference>
<proteinExistence type="predicted"/>
<accession>A0AAD5MUU7</accession>
<sequence>MSFKESLLNLSVSSLLFGGSPTSNGARELGITACLKNIYVDHYDIIYMLHDKDKRVQSPMQLSPCKRDHNFPDLFGIGSPMLSSDVIPNEVPYSIVPKAIV</sequence>
<organism evidence="1 2">
    <name type="scientific">Parelaphostrongylus tenuis</name>
    <name type="common">Meningeal worm</name>
    <dbReference type="NCBI Taxonomy" id="148309"/>
    <lineage>
        <taxon>Eukaryota</taxon>
        <taxon>Metazoa</taxon>
        <taxon>Ecdysozoa</taxon>
        <taxon>Nematoda</taxon>
        <taxon>Chromadorea</taxon>
        <taxon>Rhabditida</taxon>
        <taxon>Rhabditina</taxon>
        <taxon>Rhabditomorpha</taxon>
        <taxon>Strongyloidea</taxon>
        <taxon>Metastrongylidae</taxon>
        <taxon>Parelaphostrongylus</taxon>
    </lineage>
</organism>
<dbReference type="Proteomes" id="UP001196413">
    <property type="component" value="Unassembled WGS sequence"/>
</dbReference>
<reference evidence="1" key="1">
    <citation type="submission" date="2021-06" db="EMBL/GenBank/DDBJ databases">
        <title>Parelaphostrongylus tenuis whole genome reference sequence.</title>
        <authorList>
            <person name="Garwood T.J."/>
            <person name="Larsen P.A."/>
            <person name="Fountain-Jones N.M."/>
            <person name="Garbe J.R."/>
            <person name="Macchietto M.G."/>
            <person name="Kania S.A."/>
            <person name="Gerhold R.W."/>
            <person name="Richards J.E."/>
            <person name="Wolf T.M."/>
        </authorList>
    </citation>
    <scope>NUCLEOTIDE SEQUENCE</scope>
    <source>
        <strain evidence="1">MNPRO001-30</strain>
        <tissue evidence="1">Meninges</tissue>
    </source>
</reference>
<gene>
    <name evidence="1" type="ORF">KIN20_012502</name>
</gene>
<dbReference type="AlphaFoldDB" id="A0AAD5MUU7"/>
<keyword evidence="2" id="KW-1185">Reference proteome</keyword>
<name>A0AAD5MUU7_PARTN</name>
<evidence type="ECO:0000313" key="1">
    <source>
        <dbReference type="EMBL" id="KAJ1355192.1"/>
    </source>
</evidence>
<protein>
    <submittedName>
        <fullName evidence="1">Uncharacterized protein</fullName>
    </submittedName>
</protein>
<evidence type="ECO:0000313" key="2">
    <source>
        <dbReference type="Proteomes" id="UP001196413"/>
    </source>
</evidence>
<comment type="caution">
    <text evidence="1">The sequence shown here is derived from an EMBL/GenBank/DDBJ whole genome shotgun (WGS) entry which is preliminary data.</text>
</comment>